<comment type="function">
    <text evidence="9">Catalyzes the phosphorylation of the position 2 hydroxy group of 4-diphosphocytidyl-2C-methyl-D-erythritol.</text>
</comment>
<keyword evidence="4 9" id="KW-0808">Transferase</keyword>
<dbReference type="EMBL" id="BSRA01000008">
    <property type="protein sequence ID" value="GLV13914.1"/>
    <property type="molecule type" value="Genomic_DNA"/>
</dbReference>
<evidence type="ECO:0000259" key="10">
    <source>
        <dbReference type="Pfam" id="PF00288"/>
    </source>
</evidence>
<organism evidence="13 14">
    <name type="scientific">Alicyclobacillus hesperidum</name>
    <dbReference type="NCBI Taxonomy" id="89784"/>
    <lineage>
        <taxon>Bacteria</taxon>
        <taxon>Bacillati</taxon>
        <taxon>Bacillota</taxon>
        <taxon>Bacilli</taxon>
        <taxon>Bacillales</taxon>
        <taxon>Alicyclobacillaceae</taxon>
        <taxon>Alicyclobacillus</taxon>
    </lineage>
</organism>
<gene>
    <name evidence="9 12" type="primary">ispE</name>
    <name evidence="12" type="ORF">Heshes_15980</name>
    <name evidence="13" type="ORF">SAMN04489725_10632</name>
</gene>
<keyword evidence="7 9" id="KW-0067">ATP-binding</keyword>
<reference evidence="12" key="3">
    <citation type="submission" date="2023-02" db="EMBL/GenBank/DDBJ databases">
        <title>Proposal of a novel subspecies: Alicyclobacillus hesperidum subspecies aegle.</title>
        <authorList>
            <person name="Goto K."/>
            <person name="Fujii T."/>
            <person name="Yasui K."/>
            <person name="Mochida K."/>
            <person name="Kato-Tanaka Y."/>
            <person name="Morohoshi S."/>
            <person name="An S.Y."/>
            <person name="Kasai H."/>
            <person name="Yokota A."/>
        </authorList>
    </citation>
    <scope>NUCLEOTIDE SEQUENCE</scope>
    <source>
        <strain evidence="12">DSM 12766</strain>
    </source>
</reference>
<keyword evidence="5 9" id="KW-0547">Nucleotide-binding</keyword>
<evidence type="ECO:0000256" key="9">
    <source>
        <dbReference type="HAMAP-Rule" id="MF_00061"/>
    </source>
</evidence>
<dbReference type="InterPro" id="IPR013750">
    <property type="entry name" value="GHMP_kinase_C_dom"/>
</dbReference>
<dbReference type="InterPro" id="IPR004424">
    <property type="entry name" value="IspE"/>
</dbReference>
<evidence type="ECO:0000259" key="11">
    <source>
        <dbReference type="Pfam" id="PF08544"/>
    </source>
</evidence>
<proteinExistence type="inferred from homology"/>
<dbReference type="InterPro" id="IPR006204">
    <property type="entry name" value="GHMP_kinase_N_dom"/>
</dbReference>
<dbReference type="InterPro" id="IPR036554">
    <property type="entry name" value="GHMP_kinase_C_sf"/>
</dbReference>
<dbReference type="EMBL" id="FNOJ01000006">
    <property type="protein sequence ID" value="SDW45188.1"/>
    <property type="molecule type" value="Genomic_DNA"/>
</dbReference>
<dbReference type="HAMAP" id="MF_00061">
    <property type="entry name" value="IspE"/>
    <property type="match status" value="1"/>
</dbReference>
<keyword evidence="9" id="KW-0414">Isoprene biosynthesis</keyword>
<evidence type="ECO:0000313" key="12">
    <source>
        <dbReference type="EMBL" id="GLV13914.1"/>
    </source>
</evidence>
<reference evidence="13" key="2">
    <citation type="submission" date="2016-10" db="EMBL/GenBank/DDBJ databases">
        <authorList>
            <person name="de Groot N.N."/>
        </authorList>
    </citation>
    <scope>NUCLEOTIDE SEQUENCE [LARGE SCALE GENOMIC DNA]</scope>
    <source>
        <strain evidence="13">DSM 12489</strain>
    </source>
</reference>
<feature type="domain" description="GHMP kinase C-terminal" evidence="11">
    <location>
        <begin position="222"/>
        <end position="285"/>
    </location>
</feature>
<dbReference type="NCBIfam" id="TIGR00154">
    <property type="entry name" value="ispE"/>
    <property type="match status" value="1"/>
</dbReference>
<comment type="pathway">
    <text evidence="9">Isoprenoid biosynthesis; isopentenyl diphosphate biosynthesis via DXP pathway; isopentenyl diphosphate from 1-deoxy-D-xylulose 5-phosphate: step 3/6.</text>
</comment>
<dbReference type="GO" id="GO:0019288">
    <property type="term" value="P:isopentenyl diphosphate biosynthetic process, methylerythritol 4-phosphate pathway"/>
    <property type="evidence" value="ECO:0007669"/>
    <property type="project" value="UniProtKB-UniRule"/>
</dbReference>
<evidence type="ECO:0000256" key="8">
    <source>
        <dbReference type="ARBA" id="ARBA00032554"/>
    </source>
</evidence>
<dbReference type="SUPFAM" id="SSF54211">
    <property type="entry name" value="Ribosomal protein S5 domain 2-like"/>
    <property type="match status" value="1"/>
</dbReference>
<dbReference type="STRING" id="89784.SAMN04489725_10632"/>
<dbReference type="EC" id="2.7.1.148" evidence="2 9"/>
<evidence type="ECO:0000256" key="7">
    <source>
        <dbReference type="ARBA" id="ARBA00022840"/>
    </source>
</evidence>
<dbReference type="PANTHER" id="PTHR43527">
    <property type="entry name" value="4-DIPHOSPHOCYTIDYL-2-C-METHYL-D-ERYTHRITOL KINASE, CHLOROPLASTIC"/>
    <property type="match status" value="1"/>
</dbReference>
<dbReference type="Proteomes" id="UP000182589">
    <property type="component" value="Unassembled WGS sequence"/>
</dbReference>
<evidence type="ECO:0000256" key="2">
    <source>
        <dbReference type="ARBA" id="ARBA00012052"/>
    </source>
</evidence>
<evidence type="ECO:0000256" key="6">
    <source>
        <dbReference type="ARBA" id="ARBA00022777"/>
    </source>
</evidence>
<feature type="active site" evidence="9">
    <location>
        <position position="150"/>
    </location>
</feature>
<dbReference type="InterPro" id="IPR020568">
    <property type="entry name" value="Ribosomal_Su5_D2-typ_SF"/>
</dbReference>
<reference evidence="14" key="1">
    <citation type="submission" date="2016-10" db="EMBL/GenBank/DDBJ databases">
        <authorList>
            <person name="Varghese N."/>
        </authorList>
    </citation>
    <scope>NUCLEOTIDE SEQUENCE [LARGE SCALE GENOMIC DNA]</scope>
    <source>
        <strain evidence="14">DSM 12489</strain>
    </source>
</reference>
<name>A0A1H2TN12_9BACL</name>
<dbReference type="Proteomes" id="UP001157137">
    <property type="component" value="Unassembled WGS sequence"/>
</dbReference>
<dbReference type="Gene3D" id="3.30.230.10">
    <property type="match status" value="1"/>
</dbReference>
<keyword evidence="14" id="KW-1185">Reference proteome</keyword>
<evidence type="ECO:0000256" key="5">
    <source>
        <dbReference type="ARBA" id="ARBA00022741"/>
    </source>
</evidence>
<comment type="catalytic activity">
    <reaction evidence="9">
        <text>4-CDP-2-C-methyl-D-erythritol + ATP = 4-CDP-2-C-methyl-D-erythritol 2-phosphate + ADP + H(+)</text>
        <dbReference type="Rhea" id="RHEA:18437"/>
        <dbReference type="ChEBI" id="CHEBI:15378"/>
        <dbReference type="ChEBI" id="CHEBI:30616"/>
        <dbReference type="ChEBI" id="CHEBI:57823"/>
        <dbReference type="ChEBI" id="CHEBI:57919"/>
        <dbReference type="ChEBI" id="CHEBI:456216"/>
        <dbReference type="EC" id="2.7.1.148"/>
    </reaction>
</comment>
<dbReference type="GO" id="GO:0050515">
    <property type="term" value="F:4-(cytidine 5'-diphospho)-2-C-methyl-D-erythritol kinase activity"/>
    <property type="evidence" value="ECO:0007669"/>
    <property type="project" value="UniProtKB-UniRule"/>
</dbReference>
<dbReference type="PANTHER" id="PTHR43527:SF2">
    <property type="entry name" value="4-DIPHOSPHOCYTIDYL-2-C-METHYL-D-ERYTHRITOL KINASE, CHLOROPLASTIC"/>
    <property type="match status" value="1"/>
</dbReference>
<accession>A0A1H2TN12</accession>
<dbReference type="UniPathway" id="UPA00056">
    <property type="reaction ID" value="UER00094"/>
</dbReference>
<dbReference type="InterPro" id="IPR014721">
    <property type="entry name" value="Ribsml_uS5_D2-typ_fold_subgr"/>
</dbReference>
<dbReference type="Pfam" id="PF08544">
    <property type="entry name" value="GHMP_kinases_C"/>
    <property type="match status" value="1"/>
</dbReference>
<dbReference type="GO" id="GO:0005524">
    <property type="term" value="F:ATP binding"/>
    <property type="evidence" value="ECO:0007669"/>
    <property type="project" value="UniProtKB-UniRule"/>
</dbReference>
<feature type="binding site" evidence="9">
    <location>
        <begin position="108"/>
        <end position="118"/>
    </location>
    <ligand>
        <name>ATP</name>
        <dbReference type="ChEBI" id="CHEBI:30616"/>
    </ligand>
</feature>
<dbReference type="SUPFAM" id="SSF55060">
    <property type="entry name" value="GHMP Kinase, C-terminal domain"/>
    <property type="match status" value="1"/>
</dbReference>
<dbReference type="PIRSF" id="PIRSF010376">
    <property type="entry name" value="IspE"/>
    <property type="match status" value="1"/>
</dbReference>
<protein>
    <recommendedName>
        <fullName evidence="3 9">4-diphosphocytidyl-2-C-methyl-D-erythritol kinase</fullName>
        <shortName evidence="9">CMK</shortName>
        <ecNumber evidence="2 9">2.7.1.148</ecNumber>
    </recommendedName>
    <alternativeName>
        <fullName evidence="8 9">4-(cytidine-5'-diphospho)-2-C-methyl-D-erythritol kinase</fullName>
    </alternativeName>
</protein>
<sequence>MPLHLGMLVLVEVGHLLFKRAYAKINLTLDVLGRRDDGYHEVDMVMQSIDLSDLVWLDKRPAGEVTIESTSAAIPVDERNLAVQAARCFFEHTGIAAGVHIQLEKHIPIAAGLAGGSSDAAAVLRGLNELFGTGMSLEELSQVGARIGSDVPFCMYGGTAIARGRGEKLTRIPYVLPMFAVLVHPRLFVSTAEVYQGLRPDDFTDSPASAAMVSCLAEANGQGIAPLVRNALQRVTFDMYPELRALAEKVEAVTHHPVHMSGSGPTLFCLAVTSGQAQRMYNALRGIMKDVYICRFVGAEEVVGQTAAE</sequence>
<evidence type="ECO:0000256" key="1">
    <source>
        <dbReference type="ARBA" id="ARBA00009684"/>
    </source>
</evidence>
<feature type="domain" description="GHMP kinase N-terminal" evidence="10">
    <location>
        <begin position="80"/>
        <end position="158"/>
    </location>
</feature>
<dbReference type="Pfam" id="PF00288">
    <property type="entry name" value="GHMP_kinases_N"/>
    <property type="match status" value="1"/>
</dbReference>
<dbReference type="AlphaFoldDB" id="A0A1H2TN12"/>
<evidence type="ECO:0000256" key="3">
    <source>
        <dbReference type="ARBA" id="ARBA00017473"/>
    </source>
</evidence>
<comment type="similarity">
    <text evidence="1 9">Belongs to the GHMP kinase family. IspE subfamily.</text>
</comment>
<feature type="active site" evidence="9">
    <location>
        <position position="24"/>
    </location>
</feature>
<keyword evidence="6 9" id="KW-0418">Kinase</keyword>
<dbReference type="Gene3D" id="3.30.70.890">
    <property type="entry name" value="GHMP kinase, C-terminal domain"/>
    <property type="match status" value="1"/>
</dbReference>
<evidence type="ECO:0000313" key="13">
    <source>
        <dbReference type="EMBL" id="SDW45188.1"/>
    </source>
</evidence>
<evidence type="ECO:0000256" key="4">
    <source>
        <dbReference type="ARBA" id="ARBA00022679"/>
    </source>
</evidence>
<dbReference type="GO" id="GO:0016114">
    <property type="term" value="P:terpenoid biosynthetic process"/>
    <property type="evidence" value="ECO:0007669"/>
    <property type="project" value="UniProtKB-UniRule"/>
</dbReference>
<evidence type="ECO:0000313" key="14">
    <source>
        <dbReference type="Proteomes" id="UP000182589"/>
    </source>
</evidence>